<keyword evidence="3" id="KW-1185">Reference proteome</keyword>
<evidence type="ECO:0008006" key="4">
    <source>
        <dbReference type="Google" id="ProtNLM"/>
    </source>
</evidence>
<keyword evidence="1" id="KW-0812">Transmembrane</keyword>
<dbReference type="AlphaFoldDB" id="A0A1I5HHG3"/>
<dbReference type="Proteomes" id="UP000199564">
    <property type="component" value="Unassembled WGS sequence"/>
</dbReference>
<keyword evidence="1" id="KW-1133">Transmembrane helix</keyword>
<evidence type="ECO:0000313" key="2">
    <source>
        <dbReference type="EMBL" id="SFO47722.1"/>
    </source>
</evidence>
<feature type="transmembrane region" description="Helical" evidence="1">
    <location>
        <begin position="359"/>
        <end position="380"/>
    </location>
</feature>
<feature type="transmembrane region" description="Helical" evidence="1">
    <location>
        <begin position="152"/>
        <end position="174"/>
    </location>
</feature>
<feature type="transmembrane region" description="Helical" evidence="1">
    <location>
        <begin position="79"/>
        <end position="98"/>
    </location>
</feature>
<feature type="transmembrane region" description="Helical" evidence="1">
    <location>
        <begin position="35"/>
        <end position="58"/>
    </location>
</feature>
<protein>
    <recommendedName>
        <fullName evidence="4">EpsG family protein</fullName>
    </recommendedName>
</protein>
<evidence type="ECO:0000256" key="1">
    <source>
        <dbReference type="SAM" id="Phobius"/>
    </source>
</evidence>
<accession>A0A1I5HHG3</accession>
<feature type="transmembrane region" description="Helical" evidence="1">
    <location>
        <begin position="334"/>
        <end position="353"/>
    </location>
</feature>
<name>A0A1I5HHG3_9BACT</name>
<dbReference type="RefSeq" id="WP_245756409.1">
    <property type="nucleotide sequence ID" value="NZ_FOVW01000007.1"/>
</dbReference>
<evidence type="ECO:0000313" key="3">
    <source>
        <dbReference type="Proteomes" id="UP000199564"/>
    </source>
</evidence>
<proteinExistence type="predicted"/>
<feature type="transmembrane region" description="Helical" evidence="1">
    <location>
        <begin position="110"/>
        <end position="131"/>
    </location>
</feature>
<feature type="transmembrane region" description="Helical" evidence="1">
    <location>
        <begin position="220"/>
        <end position="238"/>
    </location>
</feature>
<organism evidence="2 3">
    <name type="scientific">Algoriphagus ornithinivorans</name>
    <dbReference type="NCBI Taxonomy" id="226506"/>
    <lineage>
        <taxon>Bacteria</taxon>
        <taxon>Pseudomonadati</taxon>
        <taxon>Bacteroidota</taxon>
        <taxon>Cytophagia</taxon>
        <taxon>Cytophagales</taxon>
        <taxon>Cyclobacteriaceae</taxon>
        <taxon>Algoriphagus</taxon>
    </lineage>
</organism>
<dbReference type="STRING" id="226506.SAMN04488519_10749"/>
<keyword evidence="1" id="KW-0472">Membrane</keyword>
<sequence length="414" mass="47912">MLDLIVIVIVTLALVNSNASMVKRFGLPKKFELQLHYLLVYHLFFCLFFTWYISNYGGDSRGYWLFGMEQVLIRGEKTWFSYFGDGTTFILWLCYIPSQLLGLSYITGNILFGALGFIGIRYIFVMTAELFPTNHEVLGIPLFPTVFYFLNLHFWTAGVGKDAICFWGIAWFLFAMQEYKSRWWQATIALFFVYFARPHMGQALISGAGMAILLGSEVKIAYKIGLSALAVGAAVYLLPSTLETLRMEELSLESFEQVSGSRSSGLNTSNVGSGFDLNSYPWPLKLFTYMFRPLFFDAHNFVAFFSSFENLLYLWLSLFIYRNWTPEAIRDMPLFIKAGMITFIPVAFAFMNTLSNLGIIMRMKNMTMIYFLLFCFYLIAHNKQLRIQKAKEKLRYYQQRERIKAEKLEAKVNN</sequence>
<gene>
    <name evidence="2" type="ORF">SAMN04488519_10749</name>
</gene>
<reference evidence="3" key="1">
    <citation type="submission" date="2016-10" db="EMBL/GenBank/DDBJ databases">
        <authorList>
            <person name="Varghese N."/>
            <person name="Submissions S."/>
        </authorList>
    </citation>
    <scope>NUCLEOTIDE SEQUENCE [LARGE SCALE GENOMIC DNA]</scope>
    <source>
        <strain evidence="3">DSM 15282</strain>
    </source>
</reference>
<feature type="transmembrane region" description="Helical" evidence="1">
    <location>
        <begin position="301"/>
        <end position="322"/>
    </location>
</feature>
<dbReference type="EMBL" id="FOVW01000007">
    <property type="protein sequence ID" value="SFO47722.1"/>
    <property type="molecule type" value="Genomic_DNA"/>
</dbReference>